<feature type="domain" description="Phage head morphogenesis" evidence="1">
    <location>
        <begin position="137"/>
        <end position="294"/>
    </location>
</feature>
<sequence length="472" mass="51198">MAIGDLAKAVYGRNGKRKNRRRVRKDANTDRIARALKEERSRLAQVWADVSISEATAIATVADSSLVVATVEGAYSPAAEPTRKALLAGLGIGGDIALEDLAIATLQFNLTNPLAVEWASTKSANLIVEVSTEQVATVRSVIAEGLTSGKGARVVAVELRETIGLHRRYATAVDRFRERHLTQLIKQHPRTPISVLQGRADAKAARYADRLRRSRAKTIARTELQRAANEGQRQAWQQAVQAGELEVTNAEREYIATLGGHAVCDDQDGIRIPWDGEFPVAGDPPIHPNCGCTFGLRKAEVLVPSEADAGPLSISGPTITSAQVNQFLANSQVTKPVVHRTSTSAARSIRKGGVDFSKTAPRSTFGEGFYTSEEAITFYGDEQLSIAIRSQKPFRGTAQQMDDKITSFALEAPEKTVETVTGEVRVAFWESGEQQRAIRQAFLDEGFDSLIVESGNDIIIGLVEDNIKVVVN</sequence>
<proteinExistence type="predicted"/>
<comment type="caution">
    <text evidence="2">The sequence shown here is derived from an EMBL/GenBank/DDBJ whole genome shotgun (WGS) entry which is preliminary data.</text>
</comment>
<dbReference type="Pfam" id="PF04233">
    <property type="entry name" value="Phage_Mu_F"/>
    <property type="match status" value="1"/>
</dbReference>
<dbReference type="EMBL" id="LAZR01002349">
    <property type="protein sequence ID" value="KKN31211.1"/>
    <property type="molecule type" value="Genomic_DNA"/>
</dbReference>
<accession>A0A0F9S229</accession>
<organism evidence="2">
    <name type="scientific">marine sediment metagenome</name>
    <dbReference type="NCBI Taxonomy" id="412755"/>
    <lineage>
        <taxon>unclassified sequences</taxon>
        <taxon>metagenomes</taxon>
        <taxon>ecological metagenomes</taxon>
    </lineage>
</organism>
<reference evidence="2" key="1">
    <citation type="journal article" date="2015" name="Nature">
        <title>Complex archaea that bridge the gap between prokaryotes and eukaryotes.</title>
        <authorList>
            <person name="Spang A."/>
            <person name="Saw J.H."/>
            <person name="Jorgensen S.L."/>
            <person name="Zaremba-Niedzwiedzka K."/>
            <person name="Martijn J."/>
            <person name="Lind A.E."/>
            <person name="van Eijk R."/>
            <person name="Schleper C."/>
            <person name="Guy L."/>
            <person name="Ettema T.J."/>
        </authorList>
    </citation>
    <scope>NUCLEOTIDE SEQUENCE</scope>
</reference>
<dbReference type="AlphaFoldDB" id="A0A0F9S229"/>
<protein>
    <recommendedName>
        <fullName evidence="1">Phage head morphogenesis domain-containing protein</fullName>
    </recommendedName>
</protein>
<gene>
    <name evidence="2" type="ORF">LCGC14_0826340</name>
</gene>
<evidence type="ECO:0000259" key="1">
    <source>
        <dbReference type="Pfam" id="PF04233"/>
    </source>
</evidence>
<evidence type="ECO:0000313" key="2">
    <source>
        <dbReference type="EMBL" id="KKN31211.1"/>
    </source>
</evidence>
<dbReference type="InterPro" id="IPR006528">
    <property type="entry name" value="Phage_head_morphogenesis_dom"/>
</dbReference>
<name>A0A0F9S229_9ZZZZ</name>